<dbReference type="PANTHER" id="PTHR16932:SF18">
    <property type="entry name" value="INTERFERON, ALPHA-INDUCIBLE PROTEIN 27-LIKE 2"/>
    <property type="match status" value="1"/>
</dbReference>
<keyword evidence="3 6" id="KW-0812">Transmembrane</keyword>
<dbReference type="GO" id="GO:0016020">
    <property type="term" value="C:membrane"/>
    <property type="evidence" value="ECO:0007669"/>
    <property type="project" value="UniProtKB-SubCell"/>
</dbReference>
<dbReference type="OrthoDB" id="2373883at2759"/>
<keyword evidence="5 6" id="KW-0472">Membrane</keyword>
<dbReference type="AlphaFoldDB" id="A0A2Z6R8Y9"/>
<comment type="similarity">
    <text evidence="2">Belongs to the IFI6/IFI27 family.</text>
</comment>
<comment type="subcellular location">
    <subcellularLocation>
        <location evidence="1">Membrane</location>
        <topology evidence="1">Multi-pass membrane protein</topology>
    </subcellularLocation>
</comment>
<gene>
    <name evidence="8" type="ORF">RCL2_001421900</name>
    <name evidence="7" type="ORF">RclHR1_01590011</name>
</gene>
<dbReference type="Proteomes" id="UP000615446">
    <property type="component" value="Unassembled WGS sequence"/>
</dbReference>
<feature type="transmembrane region" description="Helical" evidence="6">
    <location>
        <begin position="104"/>
        <end position="128"/>
    </location>
</feature>
<evidence type="ECO:0000313" key="9">
    <source>
        <dbReference type="Proteomes" id="UP000247702"/>
    </source>
</evidence>
<evidence type="ECO:0000256" key="2">
    <source>
        <dbReference type="ARBA" id="ARBA00007262"/>
    </source>
</evidence>
<protein>
    <submittedName>
        <fullName evidence="8">Interferon alpha-inducible protein 27, mitochondrial isoform 1</fullName>
    </submittedName>
</protein>
<dbReference type="EMBL" id="BEXD01000657">
    <property type="protein sequence ID" value="GBB89206.1"/>
    <property type="molecule type" value="Genomic_DNA"/>
</dbReference>
<keyword evidence="4 6" id="KW-1133">Transmembrane helix</keyword>
<reference evidence="7 9" key="1">
    <citation type="submission" date="2017-11" db="EMBL/GenBank/DDBJ databases">
        <title>The genome of Rhizophagus clarus HR1 reveals common genetic basis of auxotrophy among arbuscular mycorrhizal fungi.</title>
        <authorList>
            <person name="Kobayashi Y."/>
        </authorList>
    </citation>
    <scope>NUCLEOTIDE SEQUENCE [LARGE SCALE GENOMIC DNA]</scope>
    <source>
        <strain evidence="7 9">HR1</strain>
    </source>
</reference>
<feature type="transmembrane region" description="Helical" evidence="6">
    <location>
        <begin position="42"/>
        <end position="65"/>
    </location>
</feature>
<organism evidence="7 9">
    <name type="scientific">Rhizophagus clarus</name>
    <dbReference type="NCBI Taxonomy" id="94130"/>
    <lineage>
        <taxon>Eukaryota</taxon>
        <taxon>Fungi</taxon>
        <taxon>Fungi incertae sedis</taxon>
        <taxon>Mucoromycota</taxon>
        <taxon>Glomeromycotina</taxon>
        <taxon>Glomeromycetes</taxon>
        <taxon>Glomerales</taxon>
        <taxon>Glomeraceae</taxon>
        <taxon>Rhizophagus</taxon>
    </lineage>
</organism>
<proteinExistence type="inferred from homology"/>
<evidence type="ECO:0000256" key="1">
    <source>
        <dbReference type="ARBA" id="ARBA00004141"/>
    </source>
</evidence>
<sequence length="426" mass="47897">MPKLVSDEKLFAIVLYSAFVNNKYITSVRDVWKNPWVTGTSGALAIGLVGAIVAPFILSAIIYALGFGAGGVAANSFGSWFMSLYGGMIARGSLVSILQSIGAAGLGSLGIFLSSSFGATIGILIGAIGGSKFATYLREIDLNETEEQMLESFVQIEENTYQNNNIIIFKLKPVLLYDDKILKCFFETFKSCSSFASSKLFRFDFIENDLLKLKSQEERLNDIVHNLLIGDYEKSRVERIFHDDYLVGYNLNLSDYKQSNLTVIALVEIWNVINGNIVIEFVDKIRDQVNDQIRNIDINKFRDQVNDQISNVNINGFRDQINKIDINKLGNQISEQVNDQINKVGINELRDQVNDQINKIDIKEFSNQISEQVNNQINKININEFGSQISEQVNNQINKIDINEFGNQIGNQVNKLSGYFHKFGFK</sequence>
<dbReference type="PANTHER" id="PTHR16932">
    <property type="entry name" value="INTERFERON ALPHA-INDUCIBLE PROTEIN 27"/>
    <property type="match status" value="1"/>
</dbReference>
<evidence type="ECO:0000313" key="8">
    <source>
        <dbReference type="EMBL" id="GES87209.1"/>
    </source>
</evidence>
<feature type="transmembrane region" description="Helical" evidence="6">
    <location>
        <begin position="77"/>
        <end position="98"/>
    </location>
</feature>
<comment type="caution">
    <text evidence="7">The sequence shown here is derived from an EMBL/GenBank/DDBJ whole genome shotgun (WGS) entry which is preliminary data.</text>
</comment>
<dbReference type="EMBL" id="BLAL01000165">
    <property type="protein sequence ID" value="GES87209.1"/>
    <property type="molecule type" value="Genomic_DNA"/>
</dbReference>
<evidence type="ECO:0000256" key="5">
    <source>
        <dbReference type="ARBA" id="ARBA00023136"/>
    </source>
</evidence>
<dbReference type="Pfam" id="PF06140">
    <property type="entry name" value="Ifi-6-16"/>
    <property type="match status" value="1"/>
</dbReference>
<evidence type="ECO:0000313" key="7">
    <source>
        <dbReference type="EMBL" id="GBB89206.1"/>
    </source>
</evidence>
<evidence type="ECO:0000256" key="3">
    <source>
        <dbReference type="ARBA" id="ARBA00022692"/>
    </source>
</evidence>
<name>A0A2Z6R8Y9_9GLOM</name>
<evidence type="ECO:0000256" key="4">
    <source>
        <dbReference type="ARBA" id="ARBA00022989"/>
    </source>
</evidence>
<evidence type="ECO:0000256" key="6">
    <source>
        <dbReference type="SAM" id="Phobius"/>
    </source>
</evidence>
<dbReference type="InterPro" id="IPR038213">
    <property type="entry name" value="IFI6/IFI27-like_sf"/>
</dbReference>
<dbReference type="InterPro" id="IPR009311">
    <property type="entry name" value="IFI6/IFI27-like"/>
</dbReference>
<dbReference type="Proteomes" id="UP000247702">
    <property type="component" value="Unassembled WGS sequence"/>
</dbReference>
<dbReference type="Gene3D" id="6.10.110.10">
    <property type="match status" value="1"/>
</dbReference>
<accession>A0A2Z6R8Y9</accession>
<keyword evidence="9" id="KW-1185">Reference proteome</keyword>
<reference evidence="8" key="2">
    <citation type="submission" date="2019-10" db="EMBL/GenBank/DDBJ databases">
        <title>Conservation and host-specific expression of non-tandemly repeated heterogenous ribosome RNA gene in arbuscular mycorrhizal fungi.</title>
        <authorList>
            <person name="Maeda T."/>
            <person name="Kobayashi Y."/>
            <person name="Nakagawa T."/>
            <person name="Ezawa T."/>
            <person name="Yamaguchi K."/>
            <person name="Bino T."/>
            <person name="Nishimoto Y."/>
            <person name="Shigenobu S."/>
            <person name="Kawaguchi M."/>
        </authorList>
    </citation>
    <scope>NUCLEOTIDE SEQUENCE</scope>
    <source>
        <strain evidence="8">HR1</strain>
    </source>
</reference>